<organism evidence="2 3">
    <name type="scientific">Glutamicibacter ardleyensis</name>
    <dbReference type="NCBI Taxonomy" id="225894"/>
    <lineage>
        <taxon>Bacteria</taxon>
        <taxon>Bacillati</taxon>
        <taxon>Actinomycetota</taxon>
        <taxon>Actinomycetes</taxon>
        <taxon>Micrococcales</taxon>
        <taxon>Micrococcaceae</taxon>
        <taxon>Glutamicibacter</taxon>
    </lineage>
</organism>
<feature type="domain" description="N-acetyltransferase" evidence="1">
    <location>
        <begin position="14"/>
        <end position="163"/>
    </location>
</feature>
<dbReference type="RefSeq" id="WP_170947952.1">
    <property type="nucleotide sequence ID" value="NZ_BMKX01000002.1"/>
</dbReference>
<comment type="caution">
    <text evidence="2">The sequence shown here is derived from an EMBL/GenBank/DDBJ whole genome shotgun (WGS) entry which is preliminary data.</text>
</comment>
<dbReference type="Proteomes" id="UP000606115">
    <property type="component" value="Unassembled WGS sequence"/>
</dbReference>
<dbReference type="EMBL" id="BMKX01000002">
    <property type="protein sequence ID" value="GGJ56884.1"/>
    <property type="molecule type" value="Genomic_DNA"/>
</dbReference>
<keyword evidence="3" id="KW-1185">Reference proteome</keyword>
<dbReference type="GeneID" id="303303827"/>
<dbReference type="InterPro" id="IPR016181">
    <property type="entry name" value="Acyl_CoA_acyltransferase"/>
</dbReference>
<name>A0ABQ2DIY0_9MICC</name>
<sequence length="165" mass="18012">MSAINAASNDQRWFELRQAEEADFEPIAELCRAGGLLPWAPASLASGETKTVQVAVHNSQIVGLAKTHWHAQADGIAPAGHYLGGIIVHPGWRRQGIGAELTAARLRWIGQRAKYAYYFTNEQNQASRALHANLGFERLAEAEEIHSVRADDGASKLLLFEAELG</sequence>
<dbReference type="Pfam" id="PF00583">
    <property type="entry name" value="Acetyltransf_1"/>
    <property type="match status" value="1"/>
</dbReference>
<dbReference type="PANTHER" id="PTHR43072">
    <property type="entry name" value="N-ACETYLTRANSFERASE"/>
    <property type="match status" value="1"/>
</dbReference>
<proteinExistence type="predicted"/>
<accession>A0ABQ2DIY0</accession>
<dbReference type="PROSITE" id="PS51186">
    <property type="entry name" value="GNAT"/>
    <property type="match status" value="1"/>
</dbReference>
<protein>
    <recommendedName>
        <fullName evidence="1">N-acetyltransferase domain-containing protein</fullName>
    </recommendedName>
</protein>
<evidence type="ECO:0000313" key="3">
    <source>
        <dbReference type="Proteomes" id="UP000606115"/>
    </source>
</evidence>
<dbReference type="Gene3D" id="3.40.630.30">
    <property type="match status" value="1"/>
</dbReference>
<evidence type="ECO:0000259" key="1">
    <source>
        <dbReference type="PROSITE" id="PS51186"/>
    </source>
</evidence>
<dbReference type="InterPro" id="IPR000182">
    <property type="entry name" value="GNAT_dom"/>
</dbReference>
<evidence type="ECO:0000313" key="2">
    <source>
        <dbReference type="EMBL" id="GGJ56884.1"/>
    </source>
</evidence>
<dbReference type="CDD" id="cd04301">
    <property type="entry name" value="NAT_SF"/>
    <property type="match status" value="1"/>
</dbReference>
<gene>
    <name evidence="2" type="ORF">GCM10007173_14580</name>
</gene>
<dbReference type="SUPFAM" id="SSF55729">
    <property type="entry name" value="Acyl-CoA N-acyltransferases (Nat)"/>
    <property type="match status" value="1"/>
</dbReference>
<reference evidence="3" key="1">
    <citation type="journal article" date="2019" name="Int. J. Syst. Evol. Microbiol.">
        <title>The Global Catalogue of Microorganisms (GCM) 10K type strain sequencing project: providing services to taxonomists for standard genome sequencing and annotation.</title>
        <authorList>
            <consortium name="The Broad Institute Genomics Platform"/>
            <consortium name="The Broad Institute Genome Sequencing Center for Infectious Disease"/>
            <person name="Wu L."/>
            <person name="Ma J."/>
        </authorList>
    </citation>
    <scope>NUCLEOTIDE SEQUENCE [LARGE SCALE GENOMIC DNA]</scope>
    <source>
        <strain evidence="3">CGMCC 1.3685</strain>
    </source>
</reference>